<organism evidence="1 2">
    <name type="scientific">Phytohabitans kaempferiae</name>
    <dbReference type="NCBI Taxonomy" id="1620943"/>
    <lineage>
        <taxon>Bacteria</taxon>
        <taxon>Bacillati</taxon>
        <taxon>Actinomycetota</taxon>
        <taxon>Actinomycetes</taxon>
        <taxon>Micromonosporales</taxon>
        <taxon>Micromonosporaceae</taxon>
    </lineage>
</organism>
<keyword evidence="2" id="KW-1185">Reference proteome</keyword>
<dbReference type="Proteomes" id="UP001589867">
    <property type="component" value="Unassembled WGS sequence"/>
</dbReference>
<protein>
    <submittedName>
        <fullName evidence="1">Uncharacterized protein</fullName>
    </submittedName>
</protein>
<evidence type="ECO:0000313" key="1">
    <source>
        <dbReference type="EMBL" id="MFC0531987.1"/>
    </source>
</evidence>
<sequence length="46" mass="5368">MKWQQARAADNLDAYVRTMLVRTYVDERRPADDAAGTIQAVVWRCR</sequence>
<gene>
    <name evidence="1" type="ORF">ACFFIA_30485</name>
</gene>
<proteinExistence type="predicted"/>
<name>A0ABV6MB85_9ACTN</name>
<reference evidence="1 2" key="1">
    <citation type="submission" date="2024-09" db="EMBL/GenBank/DDBJ databases">
        <authorList>
            <person name="Sun Q."/>
            <person name="Mori K."/>
        </authorList>
    </citation>
    <scope>NUCLEOTIDE SEQUENCE [LARGE SCALE GENOMIC DNA]</scope>
    <source>
        <strain evidence="1 2">TBRC 3947</strain>
    </source>
</reference>
<dbReference type="EMBL" id="JBHLUH010000063">
    <property type="protein sequence ID" value="MFC0531987.1"/>
    <property type="molecule type" value="Genomic_DNA"/>
</dbReference>
<comment type="caution">
    <text evidence="1">The sequence shown here is derived from an EMBL/GenBank/DDBJ whole genome shotgun (WGS) entry which is preliminary data.</text>
</comment>
<evidence type="ECO:0000313" key="2">
    <source>
        <dbReference type="Proteomes" id="UP001589867"/>
    </source>
</evidence>
<accession>A0ABV6MB85</accession>